<comment type="caution">
    <text evidence="1">The sequence shown here is derived from an EMBL/GenBank/DDBJ whole genome shotgun (WGS) entry which is preliminary data.</text>
</comment>
<evidence type="ECO:0008006" key="3">
    <source>
        <dbReference type="Google" id="ProtNLM"/>
    </source>
</evidence>
<dbReference type="AlphaFoldDB" id="A0A9W7IW30"/>
<dbReference type="Proteomes" id="UP001165190">
    <property type="component" value="Unassembled WGS sequence"/>
</dbReference>
<evidence type="ECO:0000313" key="1">
    <source>
        <dbReference type="EMBL" id="GMJ01978.1"/>
    </source>
</evidence>
<sequence length="273" mass="31168">MNRTLIERVKCLLLDVKFPRSFWAEALNTVTHVINLSPNVPLQGDVLDRVWFGKDVSYDHLRMFGCKAFVHKKLVRDSQDSDELIDVNLVPLDPSPDPIQGNVHGDVNDDQQDIGDLDALMDNVVNDQQHAPIALPAVPLRRSSRNRRSSVRYSSDEYVLLIDGGEPECYEEAMESECKDQWVEAMKDALQSLHENHTFELSVIHLGKNSTFHARPKYIDVRYHWIRDVLEANLLELEKIHTDDNGADMLTKALPRVKFEACCLTFGMEAFPT</sequence>
<dbReference type="EMBL" id="BSYR01000035">
    <property type="protein sequence ID" value="GMJ01978.1"/>
    <property type="molecule type" value="Genomic_DNA"/>
</dbReference>
<evidence type="ECO:0000313" key="2">
    <source>
        <dbReference type="Proteomes" id="UP001165190"/>
    </source>
</evidence>
<protein>
    <recommendedName>
        <fullName evidence="3">Retrovirus-related Pol polyprotein from transposon TNT 1-94</fullName>
    </recommendedName>
</protein>
<organism evidence="1 2">
    <name type="scientific">Hibiscus trionum</name>
    <name type="common">Flower of an hour</name>
    <dbReference type="NCBI Taxonomy" id="183268"/>
    <lineage>
        <taxon>Eukaryota</taxon>
        <taxon>Viridiplantae</taxon>
        <taxon>Streptophyta</taxon>
        <taxon>Embryophyta</taxon>
        <taxon>Tracheophyta</taxon>
        <taxon>Spermatophyta</taxon>
        <taxon>Magnoliopsida</taxon>
        <taxon>eudicotyledons</taxon>
        <taxon>Gunneridae</taxon>
        <taxon>Pentapetalae</taxon>
        <taxon>rosids</taxon>
        <taxon>malvids</taxon>
        <taxon>Malvales</taxon>
        <taxon>Malvaceae</taxon>
        <taxon>Malvoideae</taxon>
        <taxon>Hibiscus</taxon>
    </lineage>
</organism>
<dbReference type="PANTHER" id="PTHR42648:SF28">
    <property type="entry name" value="TRANSPOSON-ENCODED PROTEIN WITH RIBONUCLEASE H-LIKE AND RETROVIRUS ZINC FINGER-LIKE DOMAINS"/>
    <property type="match status" value="1"/>
</dbReference>
<keyword evidence="2" id="KW-1185">Reference proteome</keyword>
<gene>
    <name evidence="1" type="ORF">HRI_003867000</name>
</gene>
<dbReference type="PANTHER" id="PTHR42648">
    <property type="entry name" value="TRANSPOSASE, PUTATIVE-RELATED"/>
    <property type="match status" value="1"/>
</dbReference>
<dbReference type="OrthoDB" id="1727805at2759"/>
<dbReference type="CDD" id="cd09272">
    <property type="entry name" value="RNase_HI_RT_Ty1"/>
    <property type="match status" value="1"/>
</dbReference>
<proteinExistence type="predicted"/>
<accession>A0A9W7IW30</accession>
<name>A0A9W7IW30_HIBTR</name>
<dbReference type="InterPro" id="IPR039537">
    <property type="entry name" value="Retrotran_Ty1/copia-like"/>
</dbReference>
<reference evidence="1" key="1">
    <citation type="submission" date="2023-05" db="EMBL/GenBank/DDBJ databases">
        <title>Genome and transcriptome analyses reveal genes involved in the formation of fine ridges on petal epidermal cells in Hibiscus trionum.</title>
        <authorList>
            <person name="Koshimizu S."/>
            <person name="Masuda S."/>
            <person name="Ishii T."/>
            <person name="Shirasu K."/>
            <person name="Hoshino A."/>
            <person name="Arita M."/>
        </authorList>
    </citation>
    <scope>NUCLEOTIDE SEQUENCE</scope>
    <source>
        <strain evidence="1">Hamamatsu line</strain>
    </source>
</reference>